<proteinExistence type="predicted"/>
<name>A0ABV0QC11_9TELE</name>
<gene>
    <name evidence="1" type="ORF">XENOCAPTIV_009360</name>
</gene>
<comment type="caution">
    <text evidence="1">The sequence shown here is derived from an EMBL/GenBank/DDBJ whole genome shotgun (WGS) entry which is preliminary data.</text>
</comment>
<evidence type="ECO:0000313" key="1">
    <source>
        <dbReference type="EMBL" id="MEQ2193334.1"/>
    </source>
</evidence>
<protein>
    <submittedName>
        <fullName evidence="1">Uncharacterized protein</fullName>
    </submittedName>
</protein>
<evidence type="ECO:0000313" key="2">
    <source>
        <dbReference type="Proteomes" id="UP001434883"/>
    </source>
</evidence>
<sequence>MRDASFSFVPQGIFAISFVPWENGKQLQDSWIEIVMDDLFNLLFSTYSVCSVTCYNASSEYHHWLVSSQCSLVRIAPRTQAGAECFSRMELQLVSAGDGMSEHTDGLCHGDGAVCFVQRTDIALWAVFPLWMCVCPEKFLSLCN</sequence>
<accession>A0ABV0QC11</accession>
<organism evidence="1 2">
    <name type="scientific">Xenoophorus captivus</name>
    <dbReference type="NCBI Taxonomy" id="1517983"/>
    <lineage>
        <taxon>Eukaryota</taxon>
        <taxon>Metazoa</taxon>
        <taxon>Chordata</taxon>
        <taxon>Craniata</taxon>
        <taxon>Vertebrata</taxon>
        <taxon>Euteleostomi</taxon>
        <taxon>Actinopterygii</taxon>
        <taxon>Neopterygii</taxon>
        <taxon>Teleostei</taxon>
        <taxon>Neoteleostei</taxon>
        <taxon>Acanthomorphata</taxon>
        <taxon>Ovalentaria</taxon>
        <taxon>Atherinomorphae</taxon>
        <taxon>Cyprinodontiformes</taxon>
        <taxon>Goodeidae</taxon>
        <taxon>Xenoophorus</taxon>
    </lineage>
</organism>
<dbReference type="EMBL" id="JAHRIN010008425">
    <property type="protein sequence ID" value="MEQ2193334.1"/>
    <property type="molecule type" value="Genomic_DNA"/>
</dbReference>
<keyword evidence="2" id="KW-1185">Reference proteome</keyword>
<reference evidence="1 2" key="1">
    <citation type="submission" date="2021-06" db="EMBL/GenBank/DDBJ databases">
        <authorList>
            <person name="Palmer J.M."/>
        </authorList>
    </citation>
    <scope>NUCLEOTIDE SEQUENCE [LARGE SCALE GENOMIC DNA]</scope>
    <source>
        <strain evidence="1 2">XC_2019</strain>
        <tissue evidence="1">Muscle</tissue>
    </source>
</reference>
<dbReference type="Proteomes" id="UP001434883">
    <property type="component" value="Unassembled WGS sequence"/>
</dbReference>